<organism evidence="1">
    <name type="scientific">Gaeumannomyces tritici (strain R3-111a-1)</name>
    <name type="common">Wheat and barley take-all root rot fungus</name>
    <name type="synonym">Gaeumannomyces graminis var. tritici</name>
    <dbReference type="NCBI Taxonomy" id="644352"/>
    <lineage>
        <taxon>Eukaryota</taxon>
        <taxon>Fungi</taxon>
        <taxon>Dikarya</taxon>
        <taxon>Ascomycota</taxon>
        <taxon>Pezizomycotina</taxon>
        <taxon>Sordariomycetes</taxon>
        <taxon>Sordariomycetidae</taxon>
        <taxon>Magnaporthales</taxon>
        <taxon>Magnaporthaceae</taxon>
        <taxon>Gaeumannomyces</taxon>
    </lineage>
</organism>
<reference evidence="2" key="4">
    <citation type="journal article" date="2015" name="G3 (Bethesda)">
        <title>Genome sequences of three phytopathogenic species of the Magnaporthaceae family of fungi.</title>
        <authorList>
            <person name="Okagaki L.H."/>
            <person name="Nunes C.C."/>
            <person name="Sailsbery J."/>
            <person name="Clay B."/>
            <person name="Brown D."/>
            <person name="John T."/>
            <person name="Oh Y."/>
            <person name="Young N."/>
            <person name="Fitzgerald M."/>
            <person name="Haas B.J."/>
            <person name="Zeng Q."/>
            <person name="Young S."/>
            <person name="Adiconis X."/>
            <person name="Fan L."/>
            <person name="Levin J.Z."/>
            <person name="Mitchell T.K."/>
            <person name="Okubara P.A."/>
            <person name="Farman M.L."/>
            <person name="Kohn L.M."/>
            <person name="Birren B."/>
            <person name="Ma L.-J."/>
            <person name="Dean R.A."/>
        </authorList>
    </citation>
    <scope>NUCLEOTIDE SEQUENCE</scope>
    <source>
        <strain evidence="2">R3-111a-1</strain>
    </source>
</reference>
<dbReference type="RefSeq" id="XP_009227706.1">
    <property type="nucleotide sequence ID" value="XM_009229442.1"/>
</dbReference>
<dbReference type="AlphaFoldDB" id="J3PDH8"/>
<dbReference type="EMBL" id="GL385401">
    <property type="protein sequence ID" value="EJT70528.1"/>
    <property type="molecule type" value="Genomic_DNA"/>
</dbReference>
<reference evidence="1" key="2">
    <citation type="submission" date="2010-07" db="EMBL/GenBank/DDBJ databases">
        <authorList>
            <consortium name="The Broad Institute Genome Sequencing Platform"/>
            <consortium name="Broad Institute Genome Sequencing Center for Infectious Disease"/>
            <person name="Ma L.-J."/>
            <person name="Dead R."/>
            <person name="Young S."/>
            <person name="Zeng Q."/>
            <person name="Koehrsen M."/>
            <person name="Alvarado L."/>
            <person name="Berlin A."/>
            <person name="Chapman S.B."/>
            <person name="Chen Z."/>
            <person name="Freedman E."/>
            <person name="Gellesch M."/>
            <person name="Goldberg J."/>
            <person name="Griggs A."/>
            <person name="Gujja S."/>
            <person name="Heilman E.R."/>
            <person name="Heiman D."/>
            <person name="Hepburn T."/>
            <person name="Howarth C."/>
            <person name="Jen D."/>
            <person name="Larson L."/>
            <person name="Mehta T."/>
            <person name="Neiman D."/>
            <person name="Pearson M."/>
            <person name="Roberts A."/>
            <person name="Saif S."/>
            <person name="Shea T."/>
            <person name="Shenoy N."/>
            <person name="Sisk P."/>
            <person name="Stolte C."/>
            <person name="Sykes S."/>
            <person name="Walk T."/>
            <person name="White J."/>
            <person name="Yandava C."/>
            <person name="Haas B."/>
            <person name="Nusbaum C."/>
            <person name="Birren B."/>
        </authorList>
    </citation>
    <scope>NUCLEOTIDE SEQUENCE</scope>
    <source>
        <strain evidence="1">R3-111a-1</strain>
    </source>
</reference>
<gene>
    <name evidence="2" type="primary">20352009</name>
    <name evidence="1" type="ORF">GGTG_11551</name>
</gene>
<name>J3PDH8_GAET3</name>
<reference evidence="1" key="3">
    <citation type="submission" date="2010-09" db="EMBL/GenBank/DDBJ databases">
        <title>Annotation of Gaeumannomyces graminis var. tritici R3-111a-1.</title>
        <authorList>
            <consortium name="The Broad Institute Genome Sequencing Platform"/>
            <person name="Ma L.-J."/>
            <person name="Dead R."/>
            <person name="Young S.K."/>
            <person name="Zeng Q."/>
            <person name="Gargeya S."/>
            <person name="Fitzgerald M."/>
            <person name="Haas B."/>
            <person name="Abouelleil A."/>
            <person name="Alvarado L."/>
            <person name="Arachchi H.M."/>
            <person name="Berlin A."/>
            <person name="Brown A."/>
            <person name="Chapman S.B."/>
            <person name="Chen Z."/>
            <person name="Dunbar C."/>
            <person name="Freedman E."/>
            <person name="Gearin G."/>
            <person name="Gellesch M."/>
            <person name="Goldberg J."/>
            <person name="Griggs A."/>
            <person name="Gujja S."/>
            <person name="Heiman D."/>
            <person name="Howarth C."/>
            <person name="Larson L."/>
            <person name="Lui A."/>
            <person name="MacDonald P.J.P."/>
            <person name="Mehta T."/>
            <person name="Montmayeur A."/>
            <person name="Murphy C."/>
            <person name="Neiman D."/>
            <person name="Pearson M."/>
            <person name="Priest M."/>
            <person name="Roberts A."/>
            <person name="Saif S."/>
            <person name="Shea T."/>
            <person name="Shenoy N."/>
            <person name="Sisk P."/>
            <person name="Stolte C."/>
            <person name="Sykes S."/>
            <person name="Yandava C."/>
            <person name="Wortman J."/>
            <person name="Nusbaum C."/>
            <person name="Birren B."/>
        </authorList>
    </citation>
    <scope>NUCLEOTIDE SEQUENCE</scope>
    <source>
        <strain evidence="1">R3-111a-1</strain>
    </source>
</reference>
<accession>J3PDH8</accession>
<dbReference type="EnsemblFungi" id="EJT70528">
    <property type="protein sequence ID" value="EJT70528"/>
    <property type="gene ID" value="GGTG_11551"/>
</dbReference>
<proteinExistence type="predicted"/>
<dbReference type="HOGENOM" id="CLU_2413394_0_0_1"/>
<keyword evidence="3" id="KW-1185">Reference proteome</keyword>
<protein>
    <submittedName>
        <fullName evidence="1 2">Uncharacterized protein</fullName>
    </submittedName>
</protein>
<dbReference type="Proteomes" id="UP000006039">
    <property type="component" value="Unassembled WGS sequence"/>
</dbReference>
<evidence type="ECO:0000313" key="3">
    <source>
        <dbReference type="Proteomes" id="UP000006039"/>
    </source>
</evidence>
<dbReference type="VEuPathDB" id="FungiDB:GGTG_11551"/>
<sequence>MAAKNKYYYQSRNKPKLPLFAPPFFIGPKQGTTFWVIVPAHIKGNPVPFFWQINSFFGMHNNKIFPKLLKSLFTFTKKFPSFKIKVLNFYQY</sequence>
<evidence type="ECO:0000313" key="2">
    <source>
        <dbReference type="EnsemblFungi" id="EJT70528"/>
    </source>
</evidence>
<dbReference type="GeneID" id="20352009"/>
<evidence type="ECO:0000313" key="1">
    <source>
        <dbReference type="EMBL" id="EJT70528.1"/>
    </source>
</evidence>
<reference evidence="2" key="5">
    <citation type="submission" date="2018-04" db="UniProtKB">
        <authorList>
            <consortium name="EnsemblFungi"/>
        </authorList>
    </citation>
    <scope>IDENTIFICATION</scope>
    <source>
        <strain evidence="2">R3-111a-1</strain>
    </source>
</reference>
<reference evidence="3" key="1">
    <citation type="submission" date="2010-07" db="EMBL/GenBank/DDBJ databases">
        <title>The genome sequence of Gaeumannomyces graminis var. tritici strain R3-111a-1.</title>
        <authorList>
            <consortium name="The Broad Institute Genome Sequencing Platform"/>
            <person name="Ma L.-J."/>
            <person name="Dead R."/>
            <person name="Young S."/>
            <person name="Zeng Q."/>
            <person name="Koehrsen M."/>
            <person name="Alvarado L."/>
            <person name="Berlin A."/>
            <person name="Chapman S.B."/>
            <person name="Chen Z."/>
            <person name="Freedman E."/>
            <person name="Gellesch M."/>
            <person name="Goldberg J."/>
            <person name="Griggs A."/>
            <person name="Gujja S."/>
            <person name="Heilman E.R."/>
            <person name="Heiman D."/>
            <person name="Hepburn T."/>
            <person name="Howarth C."/>
            <person name="Jen D."/>
            <person name="Larson L."/>
            <person name="Mehta T."/>
            <person name="Neiman D."/>
            <person name="Pearson M."/>
            <person name="Roberts A."/>
            <person name="Saif S."/>
            <person name="Shea T."/>
            <person name="Shenoy N."/>
            <person name="Sisk P."/>
            <person name="Stolte C."/>
            <person name="Sykes S."/>
            <person name="Walk T."/>
            <person name="White J."/>
            <person name="Yandava C."/>
            <person name="Haas B."/>
            <person name="Nusbaum C."/>
            <person name="Birren B."/>
        </authorList>
    </citation>
    <scope>NUCLEOTIDE SEQUENCE [LARGE SCALE GENOMIC DNA]</scope>
    <source>
        <strain evidence="3">R3-111a-1</strain>
    </source>
</reference>